<comment type="subcellular location">
    <subcellularLocation>
        <location evidence="7">Cytoplasm</location>
    </subcellularLocation>
</comment>
<feature type="binding site" evidence="7">
    <location>
        <begin position="33"/>
        <end position="38"/>
    </location>
    <ligand>
        <name>ATP</name>
        <dbReference type="ChEBI" id="CHEBI:30616"/>
    </ligand>
</feature>
<keyword evidence="2 7" id="KW-0436">Ligase</keyword>
<dbReference type="Pfam" id="PF09179">
    <property type="entry name" value="TilS"/>
    <property type="match status" value="1"/>
</dbReference>
<evidence type="ECO:0000313" key="10">
    <source>
        <dbReference type="EMBL" id="MFC5925298.1"/>
    </source>
</evidence>
<evidence type="ECO:0000256" key="6">
    <source>
        <dbReference type="ARBA" id="ARBA00048539"/>
    </source>
</evidence>
<keyword evidence="5 7" id="KW-0067">ATP-binding</keyword>
<organism evidence="10 11">
    <name type="scientific">Micromonospora vulcania</name>
    <dbReference type="NCBI Taxonomy" id="1441873"/>
    <lineage>
        <taxon>Bacteria</taxon>
        <taxon>Bacillati</taxon>
        <taxon>Actinomycetota</taxon>
        <taxon>Actinomycetes</taxon>
        <taxon>Micromonosporales</taxon>
        <taxon>Micromonosporaceae</taxon>
        <taxon>Micromonospora</taxon>
    </lineage>
</organism>
<dbReference type="PANTHER" id="PTHR43033:SF1">
    <property type="entry name" value="TRNA(ILE)-LYSIDINE SYNTHASE-RELATED"/>
    <property type="match status" value="1"/>
</dbReference>
<dbReference type="CDD" id="cd01992">
    <property type="entry name" value="TilS_N"/>
    <property type="match status" value="1"/>
</dbReference>
<dbReference type="GO" id="GO:0032267">
    <property type="term" value="F:tRNA(Ile)-lysidine synthase activity"/>
    <property type="evidence" value="ECO:0007669"/>
    <property type="project" value="UniProtKB-EC"/>
</dbReference>
<dbReference type="Proteomes" id="UP001596226">
    <property type="component" value="Unassembled WGS sequence"/>
</dbReference>
<dbReference type="RefSeq" id="WP_377513310.1">
    <property type="nucleotide sequence ID" value="NZ_JBHSQS010000010.1"/>
</dbReference>
<keyword evidence="11" id="KW-1185">Reference proteome</keyword>
<reference evidence="11" key="1">
    <citation type="journal article" date="2019" name="Int. J. Syst. Evol. Microbiol.">
        <title>The Global Catalogue of Microorganisms (GCM) 10K type strain sequencing project: providing services to taxonomists for standard genome sequencing and annotation.</title>
        <authorList>
            <consortium name="The Broad Institute Genomics Platform"/>
            <consortium name="The Broad Institute Genome Sequencing Center for Infectious Disease"/>
            <person name="Wu L."/>
            <person name="Ma J."/>
        </authorList>
    </citation>
    <scope>NUCLEOTIDE SEQUENCE [LARGE SCALE GENOMIC DNA]</scope>
    <source>
        <strain evidence="11">CGMCC 4.7144</strain>
    </source>
</reference>
<dbReference type="InterPro" id="IPR015262">
    <property type="entry name" value="tRNA_Ile_lys_synt_subst-bd"/>
</dbReference>
<dbReference type="SUPFAM" id="SSF82829">
    <property type="entry name" value="MesJ substrate recognition domain-like"/>
    <property type="match status" value="1"/>
</dbReference>
<evidence type="ECO:0000259" key="8">
    <source>
        <dbReference type="Pfam" id="PF01171"/>
    </source>
</evidence>
<evidence type="ECO:0000256" key="7">
    <source>
        <dbReference type="HAMAP-Rule" id="MF_01161"/>
    </source>
</evidence>
<keyword evidence="1 7" id="KW-0963">Cytoplasm</keyword>
<keyword evidence="4 7" id="KW-0547">Nucleotide-binding</keyword>
<sequence length="335" mass="34284">MAALAPPVAAIRVAVRHALTGLPSGGPVLVACSGGADSLALAAATVFVAPRLGWAAGLVTVDHGLQDGSAQRAEAVATWAREVGFAPVTAVRVDVAGRSGGPEAAAREARYQALTEVARQHGAVAVLTGHTRDDQAETVLLALARGAGPRGVAGMPDRRELAGVPLLRPLLAIGRDQTRAACVALGLRPWQDPHNTDPSYARSRVRADVLPALVRALGPGVLDNLARTARLVAADNAALDELAEKALAAARHSEGGLRVPELVGLAPAVRGRVLHAWARELGASPGALSYRHVAALDALVTAWHGQGPADLPGGVRVLRHADRLAPVNPTAESGA</sequence>
<evidence type="ECO:0000313" key="11">
    <source>
        <dbReference type="Proteomes" id="UP001596226"/>
    </source>
</evidence>
<dbReference type="HAMAP" id="MF_01161">
    <property type="entry name" value="tRNA_Ile_lys_synt"/>
    <property type="match status" value="1"/>
</dbReference>
<gene>
    <name evidence="7 10" type="primary">tilS</name>
    <name evidence="10" type="ORF">ACFQGL_18310</name>
</gene>
<evidence type="ECO:0000256" key="5">
    <source>
        <dbReference type="ARBA" id="ARBA00022840"/>
    </source>
</evidence>
<keyword evidence="3 7" id="KW-0819">tRNA processing</keyword>
<dbReference type="InterPro" id="IPR012094">
    <property type="entry name" value="tRNA_Ile_lys_synt"/>
</dbReference>
<evidence type="ECO:0000256" key="2">
    <source>
        <dbReference type="ARBA" id="ARBA00022598"/>
    </source>
</evidence>
<dbReference type="InterPro" id="IPR014729">
    <property type="entry name" value="Rossmann-like_a/b/a_fold"/>
</dbReference>
<comment type="caution">
    <text evidence="10">The sequence shown here is derived from an EMBL/GenBank/DDBJ whole genome shotgun (WGS) entry which is preliminary data.</text>
</comment>
<evidence type="ECO:0000256" key="4">
    <source>
        <dbReference type="ARBA" id="ARBA00022741"/>
    </source>
</evidence>
<dbReference type="NCBIfam" id="TIGR02432">
    <property type="entry name" value="lysidine_TilS_N"/>
    <property type="match status" value="1"/>
</dbReference>
<comment type="domain">
    <text evidence="7">The N-terminal region contains the highly conserved SGGXDS motif, predicted to be a P-loop motif involved in ATP binding.</text>
</comment>
<dbReference type="EMBL" id="JBHSQS010000010">
    <property type="protein sequence ID" value="MFC5925298.1"/>
    <property type="molecule type" value="Genomic_DNA"/>
</dbReference>
<dbReference type="InterPro" id="IPR011063">
    <property type="entry name" value="TilS/TtcA_N"/>
</dbReference>
<comment type="catalytic activity">
    <reaction evidence="6 7">
        <text>cytidine(34) in tRNA(Ile2) + L-lysine + ATP = lysidine(34) in tRNA(Ile2) + AMP + diphosphate + H(+)</text>
        <dbReference type="Rhea" id="RHEA:43744"/>
        <dbReference type="Rhea" id="RHEA-COMP:10625"/>
        <dbReference type="Rhea" id="RHEA-COMP:10670"/>
        <dbReference type="ChEBI" id="CHEBI:15378"/>
        <dbReference type="ChEBI" id="CHEBI:30616"/>
        <dbReference type="ChEBI" id="CHEBI:32551"/>
        <dbReference type="ChEBI" id="CHEBI:33019"/>
        <dbReference type="ChEBI" id="CHEBI:82748"/>
        <dbReference type="ChEBI" id="CHEBI:83665"/>
        <dbReference type="ChEBI" id="CHEBI:456215"/>
        <dbReference type="EC" id="6.3.4.19"/>
    </reaction>
</comment>
<name>A0ABW1H7W0_9ACTN</name>
<protein>
    <recommendedName>
        <fullName evidence="7">tRNA(Ile)-lysidine synthase</fullName>
        <ecNumber evidence="7">6.3.4.19</ecNumber>
    </recommendedName>
    <alternativeName>
        <fullName evidence="7">tRNA(Ile)-2-lysyl-cytidine synthase</fullName>
    </alternativeName>
    <alternativeName>
        <fullName evidence="7">tRNA(Ile)-lysidine synthetase</fullName>
    </alternativeName>
</protein>
<evidence type="ECO:0000259" key="9">
    <source>
        <dbReference type="Pfam" id="PF09179"/>
    </source>
</evidence>
<dbReference type="InterPro" id="IPR012795">
    <property type="entry name" value="tRNA_Ile_lys_synt_N"/>
</dbReference>
<comment type="function">
    <text evidence="7">Ligates lysine onto the cytidine present at position 34 of the AUA codon-specific tRNA(Ile) that contains the anticodon CAU, in an ATP-dependent manner. Cytidine is converted to lysidine, thus changing the amino acid specificity of the tRNA from methionine to isoleucine.</text>
</comment>
<dbReference type="Gene3D" id="3.40.50.620">
    <property type="entry name" value="HUPs"/>
    <property type="match status" value="1"/>
</dbReference>
<accession>A0ABW1H7W0</accession>
<dbReference type="EC" id="6.3.4.19" evidence="7"/>
<proteinExistence type="inferred from homology"/>
<dbReference type="PANTHER" id="PTHR43033">
    <property type="entry name" value="TRNA(ILE)-LYSIDINE SYNTHASE-RELATED"/>
    <property type="match status" value="1"/>
</dbReference>
<feature type="domain" description="tRNA(Ile)-lysidine/2-thiocytidine synthase N-terminal" evidence="8">
    <location>
        <begin position="28"/>
        <end position="207"/>
    </location>
</feature>
<comment type="similarity">
    <text evidence="7">Belongs to the tRNA(Ile)-lysidine synthase family.</text>
</comment>
<evidence type="ECO:0000256" key="3">
    <source>
        <dbReference type="ARBA" id="ARBA00022694"/>
    </source>
</evidence>
<feature type="domain" description="tRNA(Ile)-lysidine synthase substrate-binding" evidence="9">
    <location>
        <begin position="257"/>
        <end position="324"/>
    </location>
</feature>
<dbReference type="Gene3D" id="1.20.59.20">
    <property type="match status" value="1"/>
</dbReference>
<evidence type="ECO:0000256" key="1">
    <source>
        <dbReference type="ARBA" id="ARBA00022490"/>
    </source>
</evidence>
<dbReference type="Pfam" id="PF01171">
    <property type="entry name" value="ATP_bind_3"/>
    <property type="match status" value="1"/>
</dbReference>
<dbReference type="SUPFAM" id="SSF52402">
    <property type="entry name" value="Adenine nucleotide alpha hydrolases-like"/>
    <property type="match status" value="1"/>
</dbReference>